<comment type="caution">
    <text evidence="1">The sequence shown here is derived from an EMBL/GenBank/DDBJ whole genome shotgun (WGS) entry which is preliminary data.</text>
</comment>
<keyword evidence="2" id="KW-1185">Reference proteome</keyword>
<evidence type="ECO:0008006" key="3">
    <source>
        <dbReference type="Google" id="ProtNLM"/>
    </source>
</evidence>
<sequence length="392" mass="44675">MRSRQQHASIPNGARTILSANNLDTCYEWIHNERMANDGDSHVPIDWIHGNENAESSEPLDGVVSMPVYPLGAVYVPHSGVSHTLVNTEERNVRMATDLLTDEWDDSLFCVALRARDTGRLGSVCTVMRQVEVDNRTMSGFRSWPGDIMPPLKRVVTKCLAVGIAEIDRIRNPDAKGDEYLVADVKLRNLPNDVIDNPRDLLVCEKLVEDYQRVRSIYVDSQSISQNELPKFARKEVASLPNYRIDDVTSEAQFWAVVETWQMLCNTIRQSKQTQVQGMLNELSVEAAMQLDGPLELPVKRERLPSIVQKQLEEIEQAELLQFIDLGMEPVLDFQELLTMTSHTDRLRKLSRMISWERSRLETKEMLLRAFLDELEVDEAARNKSSSYGAFD</sequence>
<dbReference type="OMA" id="ETWQMLC"/>
<proteinExistence type="predicted"/>
<name>K0SVG1_THAOC</name>
<organism evidence="1 2">
    <name type="scientific">Thalassiosira oceanica</name>
    <name type="common">Marine diatom</name>
    <dbReference type="NCBI Taxonomy" id="159749"/>
    <lineage>
        <taxon>Eukaryota</taxon>
        <taxon>Sar</taxon>
        <taxon>Stramenopiles</taxon>
        <taxon>Ochrophyta</taxon>
        <taxon>Bacillariophyta</taxon>
        <taxon>Coscinodiscophyceae</taxon>
        <taxon>Thalassiosirophycidae</taxon>
        <taxon>Thalassiosirales</taxon>
        <taxon>Thalassiosiraceae</taxon>
        <taxon>Thalassiosira</taxon>
    </lineage>
</organism>
<dbReference type="OrthoDB" id="44614at2759"/>
<dbReference type="AlphaFoldDB" id="K0SVG1"/>
<dbReference type="eggNOG" id="ENOG502SD0N">
    <property type="taxonomic scope" value="Eukaryota"/>
</dbReference>
<dbReference type="EMBL" id="AGNL01010657">
    <property type="protein sequence ID" value="EJK68954.1"/>
    <property type="molecule type" value="Genomic_DNA"/>
</dbReference>
<reference evidence="1 2" key="1">
    <citation type="journal article" date="2012" name="Genome Biol.">
        <title>Genome and low-iron response of an oceanic diatom adapted to chronic iron limitation.</title>
        <authorList>
            <person name="Lommer M."/>
            <person name="Specht M."/>
            <person name="Roy A.S."/>
            <person name="Kraemer L."/>
            <person name="Andreson R."/>
            <person name="Gutowska M.A."/>
            <person name="Wolf J."/>
            <person name="Bergner S.V."/>
            <person name="Schilhabel M.B."/>
            <person name="Klostermeier U.C."/>
            <person name="Beiko R.G."/>
            <person name="Rosenstiel P."/>
            <person name="Hippler M."/>
            <person name="Laroche J."/>
        </authorList>
    </citation>
    <scope>NUCLEOTIDE SEQUENCE [LARGE SCALE GENOMIC DNA]</scope>
    <source>
        <strain evidence="1 2">CCMP1005</strain>
    </source>
</reference>
<evidence type="ECO:0000313" key="1">
    <source>
        <dbReference type="EMBL" id="EJK68954.1"/>
    </source>
</evidence>
<accession>K0SVG1</accession>
<dbReference type="Proteomes" id="UP000266841">
    <property type="component" value="Unassembled WGS sequence"/>
</dbReference>
<protein>
    <recommendedName>
        <fullName evidence="3">Lon N-terminal domain-containing protein</fullName>
    </recommendedName>
</protein>
<evidence type="ECO:0000313" key="2">
    <source>
        <dbReference type="Proteomes" id="UP000266841"/>
    </source>
</evidence>
<gene>
    <name evidence="1" type="ORF">THAOC_09836</name>
</gene>